<dbReference type="GO" id="GO:0000271">
    <property type="term" value="P:polysaccharide biosynthetic process"/>
    <property type="evidence" value="ECO:0007669"/>
    <property type="project" value="InterPro"/>
</dbReference>
<keyword evidence="2" id="KW-1185">Reference proteome</keyword>
<dbReference type="Pfam" id="PF05159">
    <property type="entry name" value="Capsule_synth"/>
    <property type="match status" value="1"/>
</dbReference>
<name>A0A1H9FF45_9HYPH</name>
<dbReference type="RefSeq" id="WP_092495977.1">
    <property type="nucleotide sequence ID" value="NZ_FOFG01000004.1"/>
</dbReference>
<organism evidence="1 2">
    <name type="scientific">Faunimonas pinastri</name>
    <dbReference type="NCBI Taxonomy" id="1855383"/>
    <lineage>
        <taxon>Bacteria</taxon>
        <taxon>Pseudomonadati</taxon>
        <taxon>Pseudomonadota</taxon>
        <taxon>Alphaproteobacteria</taxon>
        <taxon>Hyphomicrobiales</taxon>
        <taxon>Afifellaceae</taxon>
        <taxon>Faunimonas</taxon>
    </lineage>
</organism>
<dbReference type="Proteomes" id="UP000199647">
    <property type="component" value="Unassembled WGS sequence"/>
</dbReference>
<sequence>MRGDRTAGARHFLFLQGLATPFSFRLARRLSRAGHRTTRVHVSGADLVFWWGRAILYRGRLADWPVFVADLMKGRGVTDLVLFGDCRPYHRAAIEAAERLGLRVHVFEEGYLRPGWITLERGGTNGYSRLSRDPRTILERAARLTGPEASSSVRSSFFNRAAWDVGANIVGFALSPLFPHYRWHGPTHPFREYAGWMARFARAPGEGRRSRRVVDALLGSGKPFFLVPLQLHSDYQIRVHSRFESPFEPIEDIIASFARHATGESQLLFKLHPLDPGLIPYAREIAAIAGRHGVADRMHFIKDGHLPTLTTRSEGVVLVNSSAGLLALQLGKKLKALGRAIYDMPGLTFQEPLDRFWTSPDAPDPELVLAFHRVLIAQTQITGDFFTRDGIERGTAAAAARMLAGDAE</sequence>
<evidence type="ECO:0000313" key="2">
    <source>
        <dbReference type="Proteomes" id="UP000199647"/>
    </source>
</evidence>
<accession>A0A1H9FF45</accession>
<proteinExistence type="predicted"/>
<dbReference type="EMBL" id="FOFG01000004">
    <property type="protein sequence ID" value="SEQ36550.1"/>
    <property type="molecule type" value="Genomic_DNA"/>
</dbReference>
<dbReference type="OrthoDB" id="9794206at2"/>
<reference evidence="1 2" key="1">
    <citation type="submission" date="2016-10" db="EMBL/GenBank/DDBJ databases">
        <authorList>
            <person name="de Groot N.N."/>
        </authorList>
    </citation>
    <scope>NUCLEOTIDE SEQUENCE [LARGE SCALE GENOMIC DNA]</scope>
    <source>
        <strain evidence="1 2">A52C2</strain>
    </source>
</reference>
<dbReference type="AlphaFoldDB" id="A0A1H9FF45"/>
<dbReference type="GO" id="GO:0015774">
    <property type="term" value="P:polysaccharide transport"/>
    <property type="evidence" value="ECO:0007669"/>
    <property type="project" value="InterPro"/>
</dbReference>
<gene>
    <name evidence="1" type="ORF">SAMN05216548_10499</name>
</gene>
<evidence type="ECO:0000313" key="1">
    <source>
        <dbReference type="EMBL" id="SEQ36550.1"/>
    </source>
</evidence>
<dbReference type="STRING" id="1855383.SAMN05216548_10499"/>
<dbReference type="InterPro" id="IPR007833">
    <property type="entry name" value="Capsule_polysaccharide_synth"/>
</dbReference>
<dbReference type="CDD" id="cd16441">
    <property type="entry name" value="beta_Kdo_transferase_KpsS"/>
    <property type="match status" value="1"/>
</dbReference>
<protein>
    <submittedName>
        <fullName evidence="1">Capsular polysaccharide export protein</fullName>
    </submittedName>
</protein>